<dbReference type="InterPro" id="IPR046959">
    <property type="entry name" value="PRK1-6/SRF4-like"/>
</dbReference>
<reference evidence="12" key="1">
    <citation type="journal article" date="2016" name="Nat. Biotechnol.">
        <title>Sequencing wild and cultivated cassava and related species reveals extensive interspecific hybridization and genetic diversity.</title>
        <authorList>
            <person name="Bredeson J.V."/>
            <person name="Lyons J.B."/>
            <person name="Prochnik S.E."/>
            <person name="Wu G.A."/>
            <person name="Ha C.M."/>
            <person name="Edsinger-Gonzales E."/>
            <person name="Grimwood J."/>
            <person name="Schmutz J."/>
            <person name="Rabbi I.Y."/>
            <person name="Egesi C."/>
            <person name="Nauluvula P."/>
            <person name="Lebot V."/>
            <person name="Ndunguru J."/>
            <person name="Mkamilo G."/>
            <person name="Bart R.S."/>
            <person name="Setter T.L."/>
            <person name="Gleadow R.M."/>
            <person name="Kulakow P."/>
            <person name="Ferguson M.E."/>
            <person name="Rounsley S."/>
            <person name="Rokhsar D.S."/>
        </authorList>
    </citation>
    <scope>NUCLEOTIDE SEQUENCE [LARGE SCALE GENOMIC DNA]</scope>
    <source>
        <strain evidence="12">cv. AM560-2</strain>
    </source>
</reference>
<accession>A0A2C9V7I8</accession>
<dbReference type="Gene3D" id="3.80.10.10">
    <property type="entry name" value="Ribonuclease Inhibitor"/>
    <property type="match status" value="2"/>
</dbReference>
<name>A0A2C9V7I8_MANES</name>
<dbReference type="EMBL" id="CM004395">
    <property type="protein sequence ID" value="OAY40549.1"/>
    <property type="molecule type" value="Genomic_DNA"/>
</dbReference>
<dbReference type="SMART" id="SM00220">
    <property type="entry name" value="S_TKc"/>
    <property type="match status" value="1"/>
</dbReference>
<dbReference type="AlphaFoldDB" id="A0A2C9V7I8"/>
<keyword evidence="7" id="KW-1133">Transmembrane helix</keyword>
<dbReference type="FunFam" id="3.80.10.10:FF:000129">
    <property type="entry name" value="Leucine-rich repeat receptor-like kinase"/>
    <property type="match status" value="1"/>
</dbReference>
<dbReference type="SUPFAM" id="SSF52058">
    <property type="entry name" value="L domain-like"/>
    <property type="match status" value="1"/>
</dbReference>
<feature type="region of interest" description="Disordered" evidence="9">
    <location>
        <begin position="236"/>
        <end position="264"/>
    </location>
</feature>
<dbReference type="OMA" id="TWKFKEF"/>
<evidence type="ECO:0000256" key="3">
    <source>
        <dbReference type="ARBA" id="ARBA00022614"/>
    </source>
</evidence>
<dbReference type="GO" id="GO:0033612">
    <property type="term" value="F:receptor serine/threonine kinase binding"/>
    <property type="evidence" value="ECO:0000318"/>
    <property type="project" value="GO_Central"/>
</dbReference>
<dbReference type="InterPro" id="IPR032675">
    <property type="entry name" value="LRR_dom_sf"/>
</dbReference>
<dbReference type="FunFam" id="3.80.10.10:FF:000722">
    <property type="entry name" value="Leucine-rich repeat receptor-like protein kinase"/>
    <property type="match status" value="1"/>
</dbReference>
<evidence type="ECO:0000256" key="7">
    <source>
        <dbReference type="ARBA" id="ARBA00022989"/>
    </source>
</evidence>
<evidence type="ECO:0000256" key="2">
    <source>
        <dbReference type="ARBA" id="ARBA00022553"/>
    </source>
</evidence>
<evidence type="ECO:0000256" key="9">
    <source>
        <dbReference type="SAM" id="MobiDB-lite"/>
    </source>
</evidence>
<gene>
    <name evidence="11" type="ORF">MANES_09G030900v8</name>
</gene>
<evidence type="ECO:0000313" key="11">
    <source>
        <dbReference type="EMBL" id="OAY40549.1"/>
    </source>
</evidence>
<dbReference type="InterPro" id="IPR001611">
    <property type="entry name" value="Leu-rich_rpt"/>
</dbReference>
<keyword evidence="12" id="KW-1185">Reference proteome</keyword>
<organism evidence="11 12">
    <name type="scientific">Manihot esculenta</name>
    <name type="common">Cassava</name>
    <name type="synonym">Jatropha manihot</name>
    <dbReference type="NCBI Taxonomy" id="3983"/>
    <lineage>
        <taxon>Eukaryota</taxon>
        <taxon>Viridiplantae</taxon>
        <taxon>Streptophyta</taxon>
        <taxon>Embryophyta</taxon>
        <taxon>Tracheophyta</taxon>
        <taxon>Spermatophyta</taxon>
        <taxon>Magnoliopsida</taxon>
        <taxon>eudicotyledons</taxon>
        <taxon>Gunneridae</taxon>
        <taxon>Pentapetalae</taxon>
        <taxon>rosids</taxon>
        <taxon>fabids</taxon>
        <taxon>Malpighiales</taxon>
        <taxon>Euphorbiaceae</taxon>
        <taxon>Crotonoideae</taxon>
        <taxon>Manihoteae</taxon>
        <taxon>Manihot</taxon>
    </lineage>
</organism>
<keyword evidence="2" id="KW-0597">Phosphoprotein</keyword>
<comment type="caution">
    <text evidence="11">The sequence shown here is derived from an EMBL/GenBank/DDBJ whole genome shotgun (WGS) entry which is preliminary data.</text>
</comment>
<dbReference type="SUPFAM" id="SSF56112">
    <property type="entry name" value="Protein kinase-like (PK-like)"/>
    <property type="match status" value="1"/>
</dbReference>
<dbReference type="Pfam" id="PF08263">
    <property type="entry name" value="LRRNT_2"/>
    <property type="match status" value="1"/>
</dbReference>
<dbReference type="PRINTS" id="PR00019">
    <property type="entry name" value="LEURICHRPT"/>
</dbReference>
<feature type="domain" description="Protein kinase" evidence="10">
    <location>
        <begin position="345"/>
        <end position="652"/>
    </location>
</feature>
<evidence type="ECO:0000256" key="1">
    <source>
        <dbReference type="ARBA" id="ARBA00004167"/>
    </source>
</evidence>
<dbReference type="PROSITE" id="PS50011">
    <property type="entry name" value="PROTEIN_KINASE_DOM"/>
    <property type="match status" value="1"/>
</dbReference>
<dbReference type="InterPro" id="IPR000719">
    <property type="entry name" value="Prot_kinase_dom"/>
</dbReference>
<dbReference type="Proteomes" id="UP000091857">
    <property type="component" value="Chromosome 9"/>
</dbReference>
<keyword evidence="4" id="KW-0812">Transmembrane</keyword>
<keyword evidence="5" id="KW-0732">Signal</keyword>
<dbReference type="Pfam" id="PF00560">
    <property type="entry name" value="LRR_1"/>
    <property type="match status" value="3"/>
</dbReference>
<dbReference type="OrthoDB" id="1911848at2759"/>
<dbReference type="InterPro" id="IPR013210">
    <property type="entry name" value="LRR_N_plant-typ"/>
</dbReference>
<dbReference type="InterPro" id="IPR001245">
    <property type="entry name" value="Ser-Thr/Tyr_kinase_cat_dom"/>
</dbReference>
<keyword evidence="6" id="KW-0677">Repeat</keyword>
<dbReference type="Pfam" id="PF07714">
    <property type="entry name" value="PK_Tyr_Ser-Thr"/>
    <property type="match status" value="1"/>
</dbReference>
<dbReference type="GO" id="GO:0005524">
    <property type="term" value="F:ATP binding"/>
    <property type="evidence" value="ECO:0007669"/>
    <property type="project" value="InterPro"/>
</dbReference>
<evidence type="ECO:0000256" key="4">
    <source>
        <dbReference type="ARBA" id="ARBA00022692"/>
    </source>
</evidence>
<protein>
    <recommendedName>
        <fullName evidence="10">Protein kinase domain-containing protein</fullName>
    </recommendedName>
</protein>
<evidence type="ECO:0000256" key="6">
    <source>
        <dbReference type="ARBA" id="ARBA00022737"/>
    </source>
</evidence>
<keyword evidence="3" id="KW-0433">Leucine-rich repeat</keyword>
<evidence type="ECO:0000256" key="5">
    <source>
        <dbReference type="ARBA" id="ARBA00022729"/>
    </source>
</evidence>
<dbReference type="GO" id="GO:0016020">
    <property type="term" value="C:membrane"/>
    <property type="evidence" value="ECO:0000318"/>
    <property type="project" value="GO_Central"/>
</dbReference>
<dbReference type="PANTHER" id="PTHR48007:SF8">
    <property type="entry name" value="RECEPTOR PROTEIN KINASE-LIKE PROTEIN ZAR1"/>
    <property type="match status" value="1"/>
</dbReference>
<evidence type="ECO:0000256" key="8">
    <source>
        <dbReference type="ARBA" id="ARBA00023136"/>
    </source>
</evidence>
<dbReference type="Gene3D" id="1.10.510.10">
    <property type="entry name" value="Transferase(Phosphotransferase) domain 1"/>
    <property type="match status" value="1"/>
</dbReference>
<evidence type="ECO:0000313" key="12">
    <source>
        <dbReference type="Proteomes" id="UP000091857"/>
    </source>
</evidence>
<dbReference type="InterPro" id="IPR011009">
    <property type="entry name" value="Kinase-like_dom_sf"/>
</dbReference>
<evidence type="ECO:0000259" key="10">
    <source>
        <dbReference type="PROSITE" id="PS50011"/>
    </source>
</evidence>
<dbReference type="Gramene" id="Manes.09G030900.1.v8.1">
    <property type="protein sequence ID" value="Manes.09G030900.1.v8.1.CDS"/>
    <property type="gene ID" value="Manes.09G030900.v8.1"/>
</dbReference>
<dbReference type="Gene3D" id="3.30.200.20">
    <property type="entry name" value="Phosphorylase Kinase, domain 1"/>
    <property type="match status" value="1"/>
</dbReference>
<keyword evidence="8" id="KW-0472">Membrane</keyword>
<dbReference type="GO" id="GO:0004672">
    <property type="term" value="F:protein kinase activity"/>
    <property type="evidence" value="ECO:0007669"/>
    <property type="project" value="InterPro"/>
</dbReference>
<proteinExistence type="predicted"/>
<comment type="subcellular location">
    <subcellularLocation>
        <location evidence="1">Membrane</location>
        <topology evidence="1">Single-pass membrane protein</topology>
    </subcellularLocation>
</comment>
<sequence>MLLNSLPIITAFLILLATPFSFSLTRDGLALLALKAAVTTDPTQVLASWSDSDRTPCHWHGITCINHRVTSIILPNRSLTGYLPSELGLLDSLTRLCLSHNNFSKPIPSHLFNATSLSTLDLSHNSLAGSISPQIRSLKALTHLDLSSNFLNGSLPEFLVELKNLTGTLNLSYNAFSGEIPESYGRFPVMVSLDLKHNNLSGKVPQVGSLVNQGPTAFVGNPSLCGFPLQNQCPEAFNLTASGNPENPENPRDNNPDFVADTEGKENAKNGSVAVPLISGVSVVIGAVSITVWLFRRKWVSEEQKGKMGKEKNMGDNIDINEEGQKGKFVVIDEGFDLELEDLLRASAYVVGKSRSGIVYKVVVGGRGSGTVVPTVVAVRRLNEGDATWRFKDFESEVEAIGRIHHPNIVRLRAYYYAHDEKLLISDFIRNGSLYTALHGGPPNTLPPLTWASRLKIAQGTARGLMYIHEYSPRKYVHGNLKSTKILLDDELQPYISSFGLARLVSGTSKFTTSTSKKQYLNQTIVSSTIGSRVSPPSNCYLAPEARVFGTKYSQKSDVYSFGIILMELLTGRLPNAGPENDGKGLESLVRKVFREERPLSEIIDPALLSEVYAKKQVVSVFHIALNCTELDPEVRPRMKTVSESLDRIKMQ</sequence>
<dbReference type="PANTHER" id="PTHR48007">
    <property type="entry name" value="LEUCINE-RICH REPEAT RECEPTOR-LIKE PROTEIN KINASE PXC1"/>
    <property type="match status" value="1"/>
</dbReference>